<name>A0A820G565_9BILA</name>
<dbReference type="GO" id="GO:0006816">
    <property type="term" value="P:calcium ion transport"/>
    <property type="evidence" value="ECO:0007669"/>
    <property type="project" value="InterPro"/>
</dbReference>
<organism evidence="1 2">
    <name type="scientific">Adineta steineri</name>
    <dbReference type="NCBI Taxonomy" id="433720"/>
    <lineage>
        <taxon>Eukaryota</taxon>
        <taxon>Metazoa</taxon>
        <taxon>Spiralia</taxon>
        <taxon>Gnathifera</taxon>
        <taxon>Rotifera</taxon>
        <taxon>Eurotatoria</taxon>
        <taxon>Bdelloidea</taxon>
        <taxon>Adinetida</taxon>
        <taxon>Adinetidae</taxon>
        <taxon>Adineta</taxon>
    </lineage>
</organism>
<dbReference type="PANTHER" id="PTHR45816">
    <property type="entry name" value="MIR DOMAIN-CONTAINING PROTEIN"/>
    <property type="match status" value="1"/>
</dbReference>
<dbReference type="Proteomes" id="UP000663844">
    <property type="component" value="Unassembled WGS sequence"/>
</dbReference>
<feature type="non-terminal residue" evidence="1">
    <location>
        <position position="1"/>
    </location>
</feature>
<dbReference type="AlphaFoldDB" id="A0A820G565"/>
<gene>
    <name evidence="1" type="ORF">OXD698_LOCUS44677</name>
</gene>
<dbReference type="PANTHER" id="PTHR45816:SF4">
    <property type="entry name" value="RYR_IP3R HOMOLOGY ASSOCIATED DOMAIN-CONTAINING PROTEIN"/>
    <property type="match status" value="1"/>
</dbReference>
<reference evidence="1" key="1">
    <citation type="submission" date="2021-02" db="EMBL/GenBank/DDBJ databases">
        <authorList>
            <person name="Nowell W R."/>
        </authorList>
    </citation>
    <scope>NUCLEOTIDE SEQUENCE</scope>
</reference>
<dbReference type="EMBL" id="CAJOAZ010013954">
    <property type="protein sequence ID" value="CAF4274054.1"/>
    <property type="molecule type" value="Genomic_DNA"/>
</dbReference>
<evidence type="ECO:0000313" key="1">
    <source>
        <dbReference type="EMBL" id="CAF4274054.1"/>
    </source>
</evidence>
<protein>
    <submittedName>
        <fullName evidence="1">Uncharacterized protein</fullName>
    </submittedName>
</protein>
<comment type="caution">
    <text evidence="1">The sequence shown here is derived from an EMBL/GenBank/DDBJ whole genome shotgun (WGS) entry which is preliminary data.</text>
</comment>
<accession>A0A820G565</accession>
<evidence type="ECO:0000313" key="2">
    <source>
        <dbReference type="Proteomes" id="UP000663844"/>
    </source>
</evidence>
<proteinExistence type="predicted"/>
<sequence>MSELVTSDEVLMFYDKGNLSELVARMQSDVERTDTNSLLNYHIQLVHLLAMCTEGKNAATEIKCHSLIGLDDLVLIVTHPDCIPEVKNVYITFLNHCYIDTEVEMKEIYNSQHIYTLIEKSFCPDIDKVILKPGENRTLDKYVLDTVIDLITQFFNSPFFEQSSAPQ</sequence>
<dbReference type="InterPro" id="IPR015925">
    <property type="entry name" value="Ryanodine_IP3_receptor"/>
</dbReference>